<dbReference type="PaxDb" id="523849-OCC_12666"/>
<dbReference type="EMBL" id="CP006670">
    <property type="protein sequence ID" value="EHR78257.1"/>
    <property type="molecule type" value="Genomic_DNA"/>
</dbReference>
<name>H3ZP20_THELN</name>
<dbReference type="STRING" id="523849.OCC_12666"/>
<dbReference type="Gene3D" id="1.10.1220.10">
    <property type="entry name" value="Met repressor-like"/>
    <property type="match status" value="1"/>
</dbReference>
<dbReference type="KEGG" id="tlt:OCC_12666"/>
<reference evidence="1 2" key="1">
    <citation type="journal article" date="2012" name="J. Bacteriol.">
        <title>Genome sequence of the model hyperthermophilic archaeon Thermococcus litoralis NS-C.</title>
        <authorList>
            <person name="Gardner A.F."/>
            <person name="Kumar S."/>
            <person name="Perler F.B."/>
        </authorList>
    </citation>
    <scope>NUCLEOTIDE SEQUENCE [LARGE SCALE GENOMIC DNA]</scope>
    <source>
        <strain evidence="2">ATCC 51850 / DSM 5473 / JCM 8560 / NS-C</strain>
    </source>
</reference>
<evidence type="ECO:0000313" key="2">
    <source>
        <dbReference type="Proteomes" id="UP000015502"/>
    </source>
</evidence>
<evidence type="ECO:0008006" key="3">
    <source>
        <dbReference type="Google" id="ProtNLM"/>
    </source>
</evidence>
<dbReference type="HOGENOM" id="CLU_204994_0_0_2"/>
<proteinExistence type="predicted"/>
<keyword evidence="2" id="KW-1185">Reference proteome</keyword>
<dbReference type="Proteomes" id="UP000015502">
    <property type="component" value="Chromosome"/>
</dbReference>
<protein>
    <recommendedName>
        <fullName evidence="3">XACb0070 ribbon-helix-helix domain-containing protein</fullName>
    </recommendedName>
</protein>
<accession>H3ZP20</accession>
<gene>
    <name evidence="1" type="ORF">OCC_12666</name>
</gene>
<organism evidence="1 2">
    <name type="scientific">Thermococcus litoralis (strain ATCC 51850 / DSM 5473 / JCM 8560 / NS-C)</name>
    <dbReference type="NCBI Taxonomy" id="523849"/>
    <lineage>
        <taxon>Archaea</taxon>
        <taxon>Methanobacteriati</taxon>
        <taxon>Methanobacteriota</taxon>
        <taxon>Thermococci</taxon>
        <taxon>Thermococcales</taxon>
        <taxon>Thermococcaceae</taxon>
        <taxon>Thermococcus</taxon>
    </lineage>
</organism>
<dbReference type="AlphaFoldDB" id="H3ZP20"/>
<sequence>MVKRLDVYLPDELDKKFREVVMKMYGNRRGALSIAVEQAIRDWIKKVESKEE</sequence>
<dbReference type="InterPro" id="IPR013321">
    <property type="entry name" value="Arc_rbn_hlx_hlx"/>
</dbReference>
<dbReference type="GO" id="GO:0006355">
    <property type="term" value="P:regulation of DNA-templated transcription"/>
    <property type="evidence" value="ECO:0007669"/>
    <property type="project" value="InterPro"/>
</dbReference>
<evidence type="ECO:0000313" key="1">
    <source>
        <dbReference type="EMBL" id="EHR78257.1"/>
    </source>
</evidence>